<dbReference type="PANTHER" id="PTHR43415">
    <property type="entry name" value="SPERMIDINE N(1)-ACETYLTRANSFERASE"/>
    <property type="match status" value="1"/>
</dbReference>
<dbReference type="KEGG" id="dsc:ABOD76_16440"/>
<organism evidence="2">
    <name type="scientific">Deinococcus sonorensis KR-87</name>
    <dbReference type="NCBI Taxonomy" id="694439"/>
    <lineage>
        <taxon>Bacteria</taxon>
        <taxon>Thermotogati</taxon>
        <taxon>Deinococcota</taxon>
        <taxon>Deinococci</taxon>
        <taxon>Deinococcales</taxon>
        <taxon>Deinococcaceae</taxon>
        <taxon>Deinococcus</taxon>
    </lineage>
</organism>
<dbReference type="SUPFAM" id="SSF55729">
    <property type="entry name" value="Acyl-CoA N-acyltransferases (Nat)"/>
    <property type="match status" value="1"/>
</dbReference>
<dbReference type="GO" id="GO:0016747">
    <property type="term" value="F:acyltransferase activity, transferring groups other than amino-acyl groups"/>
    <property type="evidence" value="ECO:0007669"/>
    <property type="project" value="InterPro"/>
</dbReference>
<evidence type="ECO:0000259" key="1">
    <source>
        <dbReference type="PROSITE" id="PS51186"/>
    </source>
</evidence>
<dbReference type="InterPro" id="IPR000182">
    <property type="entry name" value="GNAT_dom"/>
</dbReference>
<dbReference type="PANTHER" id="PTHR43415:SF3">
    <property type="entry name" value="GNAT-FAMILY ACETYLTRANSFERASE"/>
    <property type="match status" value="1"/>
</dbReference>
<feature type="domain" description="N-acetyltransferase" evidence="1">
    <location>
        <begin position="27"/>
        <end position="175"/>
    </location>
</feature>
<protein>
    <submittedName>
        <fullName evidence="2">GNAT family N-acetyltransferase</fullName>
    </submittedName>
</protein>
<dbReference type="InterPro" id="IPR016181">
    <property type="entry name" value="Acyl_CoA_acyltransferase"/>
</dbReference>
<dbReference type="Pfam" id="PF13302">
    <property type="entry name" value="Acetyltransf_3"/>
    <property type="match status" value="1"/>
</dbReference>
<proteinExistence type="predicted"/>
<dbReference type="RefSeq" id="WP_350243052.1">
    <property type="nucleotide sequence ID" value="NZ_CP158299.1"/>
</dbReference>
<gene>
    <name evidence="2" type="ORF">ABOD76_16440</name>
</gene>
<dbReference type="AlphaFoldDB" id="A0AAU7UAM4"/>
<accession>A0AAU7UAM4</accession>
<dbReference type="Gene3D" id="3.40.630.30">
    <property type="match status" value="1"/>
</dbReference>
<evidence type="ECO:0000313" key="2">
    <source>
        <dbReference type="EMBL" id="XBV85015.1"/>
    </source>
</evidence>
<sequence>MSRPVSGRVTLKPLVQLSPAEWRRLHQYFRDRELADWNGAQPIRLPEFLFRRVMLDEERSGDRHGFGILDESERFIGSVELYDLRPSPPVAARFATLGVMIGERELWGHGYGREAVMAVLAWAFVQREPPLSRVRLTTFAHNRRAQRAFLACGFREVGRSVHDERTDVHMEVVREDWLAGVGAATQD</sequence>
<reference evidence="2" key="1">
    <citation type="submission" date="2024-06" db="EMBL/GenBank/DDBJ databases">
        <title>Draft Genome Sequence of Deinococcus sonorensis Type Strain KR-87, a Biofilm Producing Representative of the Genus Deinococcus.</title>
        <authorList>
            <person name="Boren L.S."/>
            <person name="Grosso R.A."/>
            <person name="Hugenberg-Cox A.N."/>
            <person name="Hill J.T.E."/>
            <person name="Albert C.M."/>
            <person name="Tuohy J.M."/>
        </authorList>
    </citation>
    <scope>NUCLEOTIDE SEQUENCE</scope>
    <source>
        <strain evidence="2">KR-87</strain>
    </source>
</reference>
<dbReference type="PROSITE" id="PS51186">
    <property type="entry name" value="GNAT"/>
    <property type="match status" value="1"/>
</dbReference>
<name>A0AAU7UAM4_9DEIO</name>
<dbReference type="EMBL" id="CP158299">
    <property type="protein sequence ID" value="XBV85015.1"/>
    <property type="molecule type" value="Genomic_DNA"/>
</dbReference>